<protein>
    <submittedName>
        <fullName evidence="2">Uncharacterized protein</fullName>
    </submittedName>
</protein>
<proteinExistence type="predicted"/>
<sequence length="89" mass="9863">MKVLLPMKKPIIYSFAFFTTLSVQAREINPNGSPPRQEQGWSLWRPNSEIEKAGFDAGFSNMELGGYLDFENACKTNPTVGNSSINSSC</sequence>
<evidence type="ECO:0000256" key="1">
    <source>
        <dbReference type="SAM" id="SignalP"/>
    </source>
</evidence>
<keyword evidence="3" id="KW-1185">Reference proteome</keyword>
<keyword evidence="1" id="KW-0732">Signal</keyword>
<dbReference type="EMBL" id="BLAY01000076">
    <property type="protein sequence ID" value="GET39879.1"/>
    <property type="molecule type" value="Genomic_DNA"/>
</dbReference>
<dbReference type="AlphaFoldDB" id="A0AAV3WJ36"/>
<comment type="caution">
    <text evidence="2">The sequence shown here is derived from an EMBL/GenBank/DDBJ whole genome shotgun (WGS) entry which is preliminary data.</text>
</comment>
<accession>A0AAV3WJ36</accession>
<evidence type="ECO:0000313" key="2">
    <source>
        <dbReference type="EMBL" id="GET39879.1"/>
    </source>
</evidence>
<organism evidence="2 3">
    <name type="scientific">Microseira wollei NIES-4236</name>
    <dbReference type="NCBI Taxonomy" id="2530354"/>
    <lineage>
        <taxon>Bacteria</taxon>
        <taxon>Bacillati</taxon>
        <taxon>Cyanobacteriota</taxon>
        <taxon>Cyanophyceae</taxon>
        <taxon>Oscillatoriophycideae</taxon>
        <taxon>Aerosakkonematales</taxon>
        <taxon>Aerosakkonemataceae</taxon>
        <taxon>Microseira</taxon>
    </lineage>
</organism>
<feature type="signal peptide" evidence="1">
    <location>
        <begin position="1"/>
        <end position="25"/>
    </location>
</feature>
<evidence type="ECO:0000313" key="3">
    <source>
        <dbReference type="Proteomes" id="UP001050975"/>
    </source>
</evidence>
<gene>
    <name evidence="2" type="ORF">MiSe_46510</name>
</gene>
<feature type="chain" id="PRO_5043472619" evidence="1">
    <location>
        <begin position="26"/>
        <end position="89"/>
    </location>
</feature>
<dbReference type="RefSeq" id="WP_226585532.1">
    <property type="nucleotide sequence ID" value="NZ_BLAY01000076.1"/>
</dbReference>
<name>A0AAV3WJ36_9CYAN</name>
<reference evidence="2" key="1">
    <citation type="submission" date="2019-10" db="EMBL/GenBank/DDBJ databases">
        <title>Draft genome sequece of Microseira wollei NIES-4236.</title>
        <authorList>
            <person name="Yamaguchi H."/>
            <person name="Suzuki S."/>
            <person name="Kawachi M."/>
        </authorList>
    </citation>
    <scope>NUCLEOTIDE SEQUENCE</scope>
    <source>
        <strain evidence="2">NIES-4236</strain>
    </source>
</reference>
<dbReference type="Proteomes" id="UP001050975">
    <property type="component" value="Unassembled WGS sequence"/>
</dbReference>